<dbReference type="InterPro" id="IPR009081">
    <property type="entry name" value="PP-bd_ACP"/>
</dbReference>
<dbReference type="PANTHER" id="PTHR43775:SF51">
    <property type="entry name" value="INACTIVE PHENOLPHTHIOCEROL SYNTHESIS POLYKETIDE SYNTHASE TYPE I PKS1-RELATED"/>
    <property type="match status" value="1"/>
</dbReference>
<dbReference type="SUPFAM" id="SSF55048">
    <property type="entry name" value="Probable ACP-binding domain of malonyl-CoA ACP transacylase"/>
    <property type="match status" value="2"/>
</dbReference>
<dbReference type="Pfam" id="PF00698">
    <property type="entry name" value="Acyl_transf_1"/>
    <property type="match status" value="2"/>
</dbReference>
<dbReference type="InterPro" id="IPR001227">
    <property type="entry name" value="Ac_transferase_dom_sf"/>
</dbReference>
<evidence type="ECO:0000256" key="9">
    <source>
        <dbReference type="SAM" id="MobiDB-lite"/>
    </source>
</evidence>
<evidence type="ECO:0000313" key="13">
    <source>
        <dbReference type="Proteomes" id="UP000334990"/>
    </source>
</evidence>
<dbReference type="Gene3D" id="3.30.70.3290">
    <property type="match status" value="2"/>
</dbReference>
<reference evidence="12 13" key="1">
    <citation type="submission" date="2019-10" db="EMBL/GenBank/DDBJ databases">
        <title>Whole genome shotgun sequence of Acrocarpospora corrugata NBRC 13972.</title>
        <authorList>
            <person name="Ichikawa N."/>
            <person name="Kimura A."/>
            <person name="Kitahashi Y."/>
            <person name="Komaki H."/>
            <person name="Oguchi A."/>
        </authorList>
    </citation>
    <scope>NUCLEOTIDE SEQUENCE [LARGE SCALE GENOMIC DNA]</scope>
    <source>
        <strain evidence="12 13">NBRC 13972</strain>
    </source>
</reference>
<dbReference type="InterPro" id="IPR032821">
    <property type="entry name" value="PKS_assoc"/>
</dbReference>
<dbReference type="InterPro" id="IPR036736">
    <property type="entry name" value="ACP-like_sf"/>
</dbReference>
<evidence type="ECO:0000256" key="1">
    <source>
        <dbReference type="ARBA" id="ARBA00001957"/>
    </source>
</evidence>
<dbReference type="EMBL" id="BLAD01000039">
    <property type="protein sequence ID" value="GER99218.1"/>
    <property type="molecule type" value="Genomic_DNA"/>
</dbReference>
<feature type="domain" description="Ketosynthase family 3 (KS3)" evidence="11">
    <location>
        <begin position="1732"/>
        <end position="2159"/>
    </location>
</feature>
<evidence type="ECO:0000256" key="6">
    <source>
        <dbReference type="ARBA" id="ARBA00023098"/>
    </source>
</evidence>
<dbReference type="InterPro" id="IPR036291">
    <property type="entry name" value="NAD(P)-bd_dom_sf"/>
</dbReference>
<dbReference type="InterPro" id="IPR006162">
    <property type="entry name" value="Ppantetheine_attach_site"/>
</dbReference>
<dbReference type="InterPro" id="IPR013968">
    <property type="entry name" value="PKS_KR"/>
</dbReference>
<dbReference type="CDD" id="cd08953">
    <property type="entry name" value="KR_2_SDR_x"/>
    <property type="match status" value="1"/>
</dbReference>
<evidence type="ECO:0000256" key="5">
    <source>
        <dbReference type="ARBA" id="ARBA00022832"/>
    </source>
</evidence>
<dbReference type="InterPro" id="IPR016039">
    <property type="entry name" value="Thiolase-like"/>
</dbReference>
<dbReference type="PROSITE" id="PS00012">
    <property type="entry name" value="PHOSPHOPANTETHEINE"/>
    <property type="match status" value="1"/>
</dbReference>
<keyword evidence="2" id="KW-0596">Phosphopantetheine</keyword>
<dbReference type="GO" id="GO:0006633">
    <property type="term" value="P:fatty acid biosynthetic process"/>
    <property type="evidence" value="ECO:0007669"/>
    <property type="project" value="TreeGrafter"/>
</dbReference>
<keyword evidence="7" id="KW-0511">Multifunctional enzyme</keyword>
<keyword evidence="8" id="KW-0012">Acyltransferase</keyword>
<dbReference type="GO" id="GO:0031177">
    <property type="term" value="F:phosphopantetheine binding"/>
    <property type="evidence" value="ECO:0007669"/>
    <property type="project" value="InterPro"/>
</dbReference>
<dbReference type="InterPro" id="IPR020841">
    <property type="entry name" value="PKS_Beta-ketoAc_synthase_dom"/>
</dbReference>
<keyword evidence="13" id="KW-1185">Reference proteome</keyword>
<dbReference type="InterPro" id="IPR014043">
    <property type="entry name" value="Acyl_transferase_dom"/>
</dbReference>
<evidence type="ECO:0008006" key="14">
    <source>
        <dbReference type="Google" id="ProtNLM"/>
    </source>
</evidence>
<keyword evidence="6" id="KW-0443">Lipid metabolism</keyword>
<dbReference type="PANTHER" id="PTHR43775">
    <property type="entry name" value="FATTY ACID SYNTHASE"/>
    <property type="match status" value="1"/>
</dbReference>
<dbReference type="SUPFAM" id="SSF47336">
    <property type="entry name" value="ACP-like"/>
    <property type="match status" value="2"/>
</dbReference>
<dbReference type="SUPFAM" id="SSF53901">
    <property type="entry name" value="Thiolase-like"/>
    <property type="match status" value="2"/>
</dbReference>
<feature type="region of interest" description="Disordered" evidence="9">
    <location>
        <begin position="3149"/>
        <end position="3174"/>
    </location>
</feature>
<keyword evidence="5" id="KW-0276">Fatty acid metabolism</keyword>
<feature type="domain" description="Carrier" evidence="10">
    <location>
        <begin position="3172"/>
        <end position="3248"/>
    </location>
</feature>
<dbReference type="FunFam" id="1.10.1200.10:FF:000016">
    <property type="entry name" value="Non-ribosomal peptide synthase"/>
    <property type="match status" value="1"/>
</dbReference>
<dbReference type="GO" id="GO:0044550">
    <property type="term" value="P:secondary metabolite biosynthetic process"/>
    <property type="evidence" value="ECO:0007669"/>
    <property type="project" value="UniProtKB-ARBA"/>
</dbReference>
<name>A0A5M3VSN5_9ACTN</name>
<dbReference type="SUPFAM" id="SSF51735">
    <property type="entry name" value="NAD(P)-binding Rossmann-fold domains"/>
    <property type="match status" value="4"/>
</dbReference>
<dbReference type="Gene3D" id="3.40.366.10">
    <property type="entry name" value="Malonyl-Coenzyme A Acyl Carrier Protein, domain 2"/>
    <property type="match status" value="2"/>
</dbReference>
<keyword evidence="3" id="KW-0597">Phosphoprotein</keyword>
<dbReference type="InterPro" id="IPR014031">
    <property type="entry name" value="Ketoacyl_synth_C"/>
</dbReference>
<dbReference type="Pfam" id="PF00109">
    <property type="entry name" value="ketoacyl-synt"/>
    <property type="match status" value="2"/>
</dbReference>
<feature type="region of interest" description="Disordered" evidence="9">
    <location>
        <begin position="978"/>
        <end position="1030"/>
    </location>
</feature>
<dbReference type="Pfam" id="PF16197">
    <property type="entry name" value="KAsynt_C_assoc"/>
    <property type="match status" value="2"/>
</dbReference>
<dbReference type="CDD" id="cd00833">
    <property type="entry name" value="PKS"/>
    <property type="match status" value="2"/>
</dbReference>
<dbReference type="SMART" id="SM00825">
    <property type="entry name" value="PKS_KS"/>
    <property type="match status" value="2"/>
</dbReference>
<dbReference type="Proteomes" id="UP000334990">
    <property type="component" value="Unassembled WGS sequence"/>
</dbReference>
<evidence type="ECO:0000256" key="7">
    <source>
        <dbReference type="ARBA" id="ARBA00023268"/>
    </source>
</evidence>
<feature type="region of interest" description="Disordered" evidence="9">
    <location>
        <begin position="3252"/>
        <end position="3284"/>
    </location>
</feature>
<evidence type="ECO:0000256" key="3">
    <source>
        <dbReference type="ARBA" id="ARBA00022553"/>
    </source>
</evidence>
<accession>A0A5M3VSN5</accession>
<feature type="domain" description="Carrier" evidence="10">
    <location>
        <begin position="1599"/>
        <end position="1674"/>
    </location>
</feature>
<dbReference type="SMART" id="SM00827">
    <property type="entry name" value="PKS_AT"/>
    <property type="match status" value="2"/>
</dbReference>
<evidence type="ECO:0000256" key="2">
    <source>
        <dbReference type="ARBA" id="ARBA00022450"/>
    </source>
</evidence>
<proteinExistence type="predicted"/>
<feature type="domain" description="Ketosynthase family 3 (KS3)" evidence="11">
    <location>
        <begin position="18"/>
        <end position="440"/>
    </location>
</feature>
<dbReference type="InterPro" id="IPR020806">
    <property type="entry name" value="PKS_PP-bd"/>
</dbReference>
<feature type="region of interest" description="Disordered" evidence="9">
    <location>
        <begin position="1678"/>
        <end position="1706"/>
    </location>
</feature>
<dbReference type="SMART" id="SM00823">
    <property type="entry name" value="PKS_PP"/>
    <property type="match status" value="2"/>
</dbReference>
<dbReference type="Pfam" id="PF22621">
    <property type="entry name" value="CurL-like_PKS_C"/>
    <property type="match status" value="1"/>
</dbReference>
<dbReference type="InterPro" id="IPR016036">
    <property type="entry name" value="Malonyl_transacylase_ACP-bd"/>
</dbReference>
<protein>
    <recommendedName>
        <fullName evidence="14">Polyketide synthase</fullName>
    </recommendedName>
</protein>
<evidence type="ECO:0000259" key="11">
    <source>
        <dbReference type="PROSITE" id="PS52004"/>
    </source>
</evidence>
<evidence type="ECO:0000256" key="4">
    <source>
        <dbReference type="ARBA" id="ARBA00022679"/>
    </source>
</evidence>
<evidence type="ECO:0000313" key="12">
    <source>
        <dbReference type="EMBL" id="GER99218.1"/>
    </source>
</evidence>
<dbReference type="Pfam" id="PF08659">
    <property type="entry name" value="KR"/>
    <property type="match status" value="2"/>
</dbReference>
<dbReference type="GO" id="GO:0004312">
    <property type="term" value="F:fatty acid synthase activity"/>
    <property type="evidence" value="ECO:0007669"/>
    <property type="project" value="TreeGrafter"/>
</dbReference>
<dbReference type="SUPFAM" id="SSF52151">
    <property type="entry name" value="FabD/lysophospholipase-like"/>
    <property type="match status" value="2"/>
</dbReference>
<organism evidence="12 13">
    <name type="scientific">Acrocarpospora corrugata</name>
    <dbReference type="NCBI Taxonomy" id="35763"/>
    <lineage>
        <taxon>Bacteria</taxon>
        <taxon>Bacillati</taxon>
        <taxon>Actinomycetota</taxon>
        <taxon>Actinomycetes</taxon>
        <taxon>Streptosporangiales</taxon>
        <taxon>Streptosporangiaceae</taxon>
        <taxon>Acrocarpospora</taxon>
    </lineage>
</organism>
<dbReference type="Gene3D" id="3.40.47.10">
    <property type="match status" value="2"/>
</dbReference>
<dbReference type="RefSeq" id="WP_155335631.1">
    <property type="nucleotide sequence ID" value="NZ_BAAABN010000093.1"/>
</dbReference>
<dbReference type="SMART" id="SM00822">
    <property type="entry name" value="PKS_KR"/>
    <property type="match status" value="2"/>
</dbReference>
<dbReference type="InterPro" id="IPR029058">
    <property type="entry name" value="AB_hydrolase_fold"/>
</dbReference>
<keyword evidence="4" id="KW-0808">Transferase</keyword>
<dbReference type="InterPro" id="IPR050091">
    <property type="entry name" value="PKS_NRPS_Biosynth_Enz"/>
</dbReference>
<dbReference type="InterPro" id="IPR014030">
    <property type="entry name" value="Ketoacyl_synth_N"/>
</dbReference>
<comment type="caution">
    <text evidence="12">The sequence shown here is derived from an EMBL/GenBank/DDBJ whole genome shotgun (WGS) entry which is preliminary data.</text>
</comment>
<dbReference type="InterPro" id="IPR016035">
    <property type="entry name" value="Acyl_Trfase/lysoPLipase"/>
</dbReference>
<dbReference type="Gene3D" id="3.40.50.1820">
    <property type="entry name" value="alpha/beta hydrolase"/>
    <property type="match status" value="2"/>
</dbReference>
<dbReference type="Pfam" id="PF00550">
    <property type="entry name" value="PP-binding"/>
    <property type="match status" value="2"/>
</dbReference>
<dbReference type="PROSITE" id="PS52004">
    <property type="entry name" value="KS3_2"/>
    <property type="match status" value="2"/>
</dbReference>
<dbReference type="Gene3D" id="3.40.50.720">
    <property type="entry name" value="NAD(P)-binding Rossmann-like Domain"/>
    <property type="match status" value="2"/>
</dbReference>
<comment type="cofactor">
    <cofactor evidence="1">
        <name>pantetheine 4'-phosphate</name>
        <dbReference type="ChEBI" id="CHEBI:47942"/>
    </cofactor>
</comment>
<evidence type="ECO:0000259" key="10">
    <source>
        <dbReference type="PROSITE" id="PS50075"/>
    </source>
</evidence>
<dbReference type="OrthoDB" id="9778690at2"/>
<dbReference type="FunFam" id="3.40.47.10:FF:000042">
    <property type="entry name" value="Polyketide synthase Pks13"/>
    <property type="match status" value="2"/>
</dbReference>
<dbReference type="InterPro" id="IPR057326">
    <property type="entry name" value="KR_dom"/>
</dbReference>
<evidence type="ECO:0000256" key="8">
    <source>
        <dbReference type="ARBA" id="ARBA00023315"/>
    </source>
</evidence>
<dbReference type="PROSITE" id="PS50075">
    <property type="entry name" value="CARRIER"/>
    <property type="match status" value="2"/>
</dbReference>
<gene>
    <name evidence="12" type="ORF">Acor_12820</name>
</gene>
<sequence>MSTPDMTTDDVVDDEGSGTDIAIVGMSGRFPGAPGVAALWAGIRAGRSGVTRFTDDELRAAGVTEELLADPGYVRAGAVIDGVELFDAGFFGFSPKEAQILDPQHRLFLEHSWEALEDAGCDPTRFDGAIGVFGGSAWSSYLQNNLVPSETGALMGELAVGLANDKDSLTTRVSHTLGLSGPSYSVQSYCSTSLVAICAAASSLAGFESDLALAGGVAVGVPHRVGYLYQQGGIAPPDAECRAFDAAGLGAPLGSGVGVVALRRLEDALADGDQIYAVIRGWAVNNDAGRKVGFTAPGVQGQAAVMAEALAAAGLVPADIDYVEAHGTGTALGDAAELAALQQVFRGEELLIGSVKPNVGHLDRAAGVTNLIKAALALRHDEIPPTRNLSTPNPQLSAGDARLEVVTGLRAWPRRAGRTRRAGVSAFGIGGTNAHVVLEEAPPLSRPQEEPRPQLLLWSARSAKAADQLTANLADHLASASEARLGEAVDASALRLGEAAGTSEPRLGEVAGASALRLGNAAGTSELRLGEAAGTSELRLGEAAGTSELRLGALRLGDVAHTLQAGRRVFEHRRFLVAATVDEAVAGMRGAAVLGRAESRSDRPVGFLIAGTGEQYPGLADDLYTIEPAFRAVLDECRAILRTRMGGIDPLEELLRTRATRAGGGLSALLGRDAVTPAVMPTALLHPALFSVEYALAKTLIGWGVEPAVLAGYSLGEYVAACLAGVLSLESALGLVAHRATLIDTLPAGVMSAVPLGSADLAGRIARGGITGIDVAAENGPDLTVLAGEPAAMDEVRALLAADGVPCRPPATGHAFHSRMMEPVRAELTAWIAAHIELSAPRIPYVSNVTGDLITAAQATDPGYWADHMCSPVRFDAVLGTLLAQGDLALLEIGPGQSLGAMVRAHRDCPRERWPLIIPTLPAAADPRPGSTVLTEAIGRLWLSGAPIDWPGYRQDRPASKVGLPTYPFQRERYWIDPPAGRPAEAPRLTADHDHIPGNARGGARSDARSDAPGGARGDVSRGVSDGVRGDVPGHVQLLESRWTAEALPAELDAVGRYVLFADSADSADSADRPASVDGADSAAGVDGAGVAGALAESLRADGGEVVTVHAGTSFAEIPGGFTIDPASADDHVALARRLAAGGPSVVVDLRLLAPADGDDSRAVVPLARLLDAFGDEGGEGVDSTRVVVATLGGQSVAPGEHGDPAQAAAATLPIVGNQEYLTLDCRCVDLDPRASAAGHAAALTAELRRTTTDILSAYRNGRRHVQEFVPAEATANKIAAGRILPEGILPEGILPEGILPEGISAEGISTEGILPERISAEGISDGIAAAEIGAGEITAPKIASGKNGVRSGGTYLITGGLGDVGLLVGEHLIRAGAGRLILTSRSGPRGDGVERLRALGAEVLTPRVDVTDADAMRAVVADVGRIDGVVHAAAETGPDTFLPLRDVTEAAVARHFGAKVTGARVLADVLAGLELDFCVLFSSTSSILGGIAFGSYSAANAALTALARRQGWLAASWDTWAVTLERLEGGMGAAMVAHSMTAAESLAALDSVIAIGRPAVVVAAGGLDDRLPKIAAAAVPTHGGERFPRPELPQPYSPPLTGTERSLAGLWSEVLGVEPVGTRDNFFDLGGNSLIALQMLTLIKKRFGVAVPTVMLFEAPTVHRLAAILDERGAASQTNASQTNASQTNASQTNASQTGASQANAIASRTRAIAPQVTATPRATATQTDDDRRIAIVGMAGKFPGAANVDAFWRNLREGVESISFFTPEELKAAGVDEALIHDPAYVPARPVLDDIAGFDAQFFGISPRMAALTDPQQRAFLEVCWEALEQGGYGTPEQRGRVGVYGGTNISTYLLQMGDRLLSEDEDVSHYEIIMGNDKDALTTTVSYLFDLHGPSVAVQTFCSTSLVAVHLAVQSLRSGDCEMALAGGVSIRVPDKVGHIFGPGGMESPDGHVRTFDAQAKGSMFGDGAAVVLLKRLSDAVRDGDHIWAVIRGSAMNNDGALKVGYTAPSVVGQARVIADAMADAKVTGEDISYIEAHGTATELGDPIEVAALTRAFGPTQDTQYCPIGSVKTNIGHLDRAAGASGLIKTSLALTNRVIPASLHYTAPNPEIDFDNSPFYVNAELSPWRTRDGRPRIAGLNSLGMGGTNVHVVIEEAPVRPAAVEDEKGRRYQILPVSARNATAADQAAQRLGEHLRNAPDTRLADAAYTLQVGRKTFEHRKVVVTTALADAALTFTGEAAQDGVLSRVDAVQGRRAAFLFAGVGEQYPGLVTEIYQREPVFRAALDESLELLREPLGDVDLPGLVAGGRGAGVDLAALLGRVTAGDAKDHRAAALERTEVVQPALFAVEYALARTLMAWGVQPRLMLGYSLGEYVAACLAGVLSLPDAIALVTHRAKLIATMPAGSMVAVSMPAEDVRRKFRLERRGLDIAAVNGPQVAVVAGPREEMEQLVAELRRAEIPCRALDTTHAFHSRMLQPISGELTDWVKANIRLNPPQLPYISNLTGGLADADLVCDPGYWAEHMCRTVRFGAGVETLLADPELAVVEIGPGQSLGALVRGAGCPPRRWPLILNVLPGGSDRRPDDEVLAGCLARLWLVGAELDWNAYHGRLPEAETANLPGRIPLPTYPFQRHPYWIDGSPSTPKPKLKALDSGNLFDAITSLPKLPEEQWLHLPVWRQTAAPAPSAAQPGSWLVYTREGVADEVAAELAATGAAVTLVRPGEGYAATRDGHTIRPGSVADTLALLRDLRAAGRPLDRVVHLWTLDSGDRPIEHGLHTLVALARAAGESGLDGWSLDIAVAGTQEVFPGEAVNPDGSTLIGPSLVIPLEYPTVTTRFIDLDTHAGLVAELGRPQTDRIVALRRGRRYLPGYETMATPETTPLREDGVYLITGGLGGIALGLAERFARDAKARLVLLGRTGLDGEGEDARRGAQVQAIRDLGGEVEIVVGDVADPAAVKRAVDTAIERFGALHGVLHAAGLPAMGLMQFKRPQELDAVLAPKIAGTLALAEALRIGEPGEIGLDFLALFSSITSATGGGPGQVDYCAANAYLDGYAQRLAATGRNVVSIDWGEWTWNAWEAGLAGYDEGLQTFFKENRIRVGIDFEEGYRSLLRALASGEPRVIVSTQEFETVVTGSARFNLEAVTSPAGSGGSADRHPRPELVTPYQEPSGPTEEAVAAIWCDALRLDRVGVLDNFFELGGNSLLGVSIVAALRREFALAELPPHILYEAPTVAALGATIEALVSGAAPASGTADGGGSSHVRAQLRRSGLESSASRRRR</sequence>
<dbReference type="Pfam" id="PF02801">
    <property type="entry name" value="Ketoacyl-synt_C"/>
    <property type="match status" value="2"/>
</dbReference>